<evidence type="ECO:0000256" key="1">
    <source>
        <dbReference type="SAM" id="Coils"/>
    </source>
</evidence>
<evidence type="ECO:0000313" key="2">
    <source>
        <dbReference type="EMBL" id="AFN37483.1"/>
    </source>
</evidence>
<proteinExistence type="predicted"/>
<dbReference type="Proteomes" id="UP000009015">
    <property type="component" value="Segment"/>
</dbReference>
<sequence>MSYNEEHENRINELENKVSKLELIIENLVESMTSNSEAIIEHIASLETERDSILASYDDKLNEIVTKYEPTQ</sequence>
<keyword evidence="1" id="KW-0175">Coiled coil</keyword>
<organism evidence="2 3">
    <name type="scientific">Vibrio phage phi-pp2</name>
    <dbReference type="NCBI Taxonomy" id="1204514"/>
    <lineage>
        <taxon>Viruses</taxon>
        <taxon>Duplodnaviria</taxon>
        <taxon>Heunggongvirae</taxon>
        <taxon>Uroviricota</taxon>
        <taxon>Caudoviricetes</taxon>
        <taxon>Pantevenvirales</taxon>
        <taxon>Straboviridae</taxon>
        <taxon>Schizotequatrovirus</taxon>
        <taxon>Schizotequatrovirus KVP40</taxon>
    </lineage>
</organism>
<gene>
    <name evidence="2" type="ORF">pp2_250</name>
</gene>
<feature type="coiled-coil region" evidence="1">
    <location>
        <begin position="4"/>
        <end position="31"/>
    </location>
</feature>
<name>I6WHY4_9CAUD</name>
<dbReference type="EMBL" id="JN849462">
    <property type="protein sequence ID" value="AFN37483.1"/>
    <property type="molecule type" value="Genomic_DNA"/>
</dbReference>
<protein>
    <submittedName>
        <fullName evidence="2">Uncharacterized protein</fullName>
    </submittedName>
</protein>
<evidence type="ECO:0000313" key="3">
    <source>
        <dbReference type="Proteomes" id="UP000009015"/>
    </source>
</evidence>
<reference evidence="2 3" key="1">
    <citation type="journal article" date="2012" name="BMC Genomics">
        <title>Genome-wide characterization of vibrio phage phipp2 with unique arrangements of the mob-like genes.</title>
        <authorList>
            <person name="Lin Y.R."/>
            <person name="Lin C.S."/>
        </authorList>
    </citation>
    <scope>NUCLEOTIDE SEQUENCE [LARGE SCALE GENOMIC DNA]</scope>
</reference>
<accession>I6WHY4</accession>